<evidence type="ECO:0000313" key="2">
    <source>
        <dbReference type="EMBL" id="EOR95316.1"/>
    </source>
</evidence>
<name>R9GUB9_9SPHI</name>
<keyword evidence="1" id="KW-0472">Membrane</keyword>
<reference evidence="2 3" key="1">
    <citation type="journal article" date="2013" name="Genome Announc.">
        <title>Draft Genome Sequence of Arcticibacter svalbardensis Strain MN12-7T, a Member of the Family Sphingobacteriaceae Isolated from an Arctic Soil Sample.</title>
        <authorList>
            <person name="Shivaji S."/>
            <person name="Ara S."/>
            <person name="Prasad S."/>
            <person name="Manasa B.P."/>
            <person name="Begum Z."/>
            <person name="Singh A."/>
            <person name="Kumar Pinnaka A."/>
        </authorList>
    </citation>
    <scope>NUCLEOTIDE SEQUENCE [LARGE SCALE GENOMIC DNA]</scope>
    <source>
        <strain evidence="2 3">MN12-7</strain>
    </source>
</reference>
<proteinExistence type="predicted"/>
<keyword evidence="3" id="KW-1185">Reference proteome</keyword>
<dbReference type="AlphaFoldDB" id="R9GUB9"/>
<feature type="transmembrane region" description="Helical" evidence="1">
    <location>
        <begin position="20"/>
        <end position="39"/>
    </location>
</feature>
<organism evidence="2 3">
    <name type="scientific">Arcticibacter svalbardensis MN12-7</name>
    <dbReference type="NCBI Taxonomy" id="1150600"/>
    <lineage>
        <taxon>Bacteria</taxon>
        <taxon>Pseudomonadati</taxon>
        <taxon>Bacteroidota</taxon>
        <taxon>Sphingobacteriia</taxon>
        <taxon>Sphingobacteriales</taxon>
        <taxon>Sphingobacteriaceae</taxon>
        <taxon>Arcticibacter</taxon>
    </lineage>
</organism>
<keyword evidence="1" id="KW-0812">Transmembrane</keyword>
<dbReference type="EMBL" id="AQPN01000057">
    <property type="protein sequence ID" value="EOR95316.1"/>
    <property type="molecule type" value="Genomic_DNA"/>
</dbReference>
<dbReference type="STRING" id="1150600.ADIARSV_1511"/>
<keyword evidence="1" id="KW-1133">Transmembrane helix</keyword>
<protein>
    <submittedName>
        <fullName evidence="2">Uncharacterized protein</fullName>
    </submittedName>
</protein>
<evidence type="ECO:0000256" key="1">
    <source>
        <dbReference type="SAM" id="Phobius"/>
    </source>
</evidence>
<sequence>MESFAFKILTTALPNLMFDAVSATIPLTVYKFWAWAEIVKKMKMKKKNALTFRLIFDIYFVLID</sequence>
<dbReference type="Proteomes" id="UP000014174">
    <property type="component" value="Unassembled WGS sequence"/>
</dbReference>
<gene>
    <name evidence="2" type="ORF">ADIARSV_1511</name>
</gene>
<accession>R9GUB9</accession>
<comment type="caution">
    <text evidence="2">The sequence shown here is derived from an EMBL/GenBank/DDBJ whole genome shotgun (WGS) entry which is preliminary data.</text>
</comment>
<evidence type="ECO:0000313" key="3">
    <source>
        <dbReference type="Proteomes" id="UP000014174"/>
    </source>
</evidence>